<reference evidence="3" key="1">
    <citation type="journal article" date="2019" name="Int. J. Syst. Evol. Microbiol.">
        <title>The Global Catalogue of Microorganisms (GCM) 10K type strain sequencing project: providing services to taxonomists for standard genome sequencing and annotation.</title>
        <authorList>
            <consortium name="The Broad Institute Genomics Platform"/>
            <consortium name="The Broad Institute Genome Sequencing Center for Infectious Disease"/>
            <person name="Wu L."/>
            <person name="Ma J."/>
        </authorList>
    </citation>
    <scope>NUCLEOTIDE SEQUENCE [LARGE SCALE GENOMIC DNA]</scope>
    <source>
        <strain evidence="3">JCM 17137</strain>
    </source>
</reference>
<evidence type="ECO:0000256" key="1">
    <source>
        <dbReference type="SAM" id="SignalP"/>
    </source>
</evidence>
<dbReference type="Proteomes" id="UP001500908">
    <property type="component" value="Unassembled WGS sequence"/>
</dbReference>
<evidence type="ECO:0000313" key="3">
    <source>
        <dbReference type="Proteomes" id="UP001500908"/>
    </source>
</evidence>
<dbReference type="PANTHER" id="PTHR43649">
    <property type="entry name" value="ARABINOSE-BINDING PROTEIN-RELATED"/>
    <property type="match status" value="1"/>
</dbReference>
<dbReference type="EMBL" id="BAABDD010000044">
    <property type="protein sequence ID" value="GAA3764914.1"/>
    <property type="molecule type" value="Genomic_DNA"/>
</dbReference>
<dbReference type="InterPro" id="IPR006059">
    <property type="entry name" value="SBP"/>
</dbReference>
<protein>
    <submittedName>
        <fullName evidence="2">Extracellular solute-binding protein</fullName>
    </submittedName>
</protein>
<dbReference type="PROSITE" id="PS51257">
    <property type="entry name" value="PROKAR_LIPOPROTEIN"/>
    <property type="match status" value="1"/>
</dbReference>
<dbReference type="InterPro" id="IPR050490">
    <property type="entry name" value="Bact_solute-bd_prot1"/>
</dbReference>
<dbReference type="SUPFAM" id="SSF53850">
    <property type="entry name" value="Periplasmic binding protein-like II"/>
    <property type="match status" value="1"/>
</dbReference>
<gene>
    <name evidence="2" type="ORF">GCM10022402_47770</name>
</gene>
<comment type="caution">
    <text evidence="2">The sequence shown here is derived from an EMBL/GenBank/DDBJ whole genome shotgun (WGS) entry which is preliminary data.</text>
</comment>
<evidence type="ECO:0000313" key="2">
    <source>
        <dbReference type="EMBL" id="GAA3764914.1"/>
    </source>
</evidence>
<accession>A0ABP7GH11</accession>
<dbReference type="Pfam" id="PF01547">
    <property type="entry name" value="SBP_bac_1"/>
    <property type="match status" value="1"/>
</dbReference>
<dbReference type="PANTHER" id="PTHR43649:SF14">
    <property type="entry name" value="BLR3389 PROTEIN"/>
    <property type="match status" value="1"/>
</dbReference>
<feature type="signal peptide" evidence="1">
    <location>
        <begin position="1"/>
        <end position="24"/>
    </location>
</feature>
<keyword evidence="1" id="KW-0732">Signal</keyword>
<dbReference type="Gene3D" id="3.40.190.10">
    <property type="entry name" value="Periplasmic binding protein-like II"/>
    <property type="match status" value="2"/>
</dbReference>
<name>A0ABP7GH11_9ACTN</name>
<organism evidence="2 3">
    <name type="scientific">Salinactinospora qingdaonensis</name>
    <dbReference type="NCBI Taxonomy" id="702744"/>
    <lineage>
        <taxon>Bacteria</taxon>
        <taxon>Bacillati</taxon>
        <taxon>Actinomycetota</taxon>
        <taxon>Actinomycetes</taxon>
        <taxon>Streptosporangiales</taxon>
        <taxon>Nocardiopsidaceae</taxon>
        <taxon>Salinactinospora</taxon>
    </lineage>
</organism>
<feature type="chain" id="PRO_5045824907" evidence="1">
    <location>
        <begin position="25"/>
        <end position="437"/>
    </location>
</feature>
<keyword evidence="3" id="KW-1185">Reference proteome</keyword>
<sequence length="437" mass="47159">MRYMSRPHLIGSAALALVVGATSACGTSGPGEESGGGSEGGLEVWALEDATVNPIVQQGIEQFNESSDVSAELTTYVNDAYKQKLQVAMGSPNAPDVFFNWGGGNLAQYVNSDQVVNLSPYMEDDPELRESFLPSVLDVAEIDGEYYGVPMLGVQPIVLFYNKQVFEDAGIEPPETYADLLDAIDTFKEQDIIPVSLAGAQGWTELMWLEYLTDRLGGKGVFDAIAAGEEGSWQDPALLEALSMCRDLAERGAFGSNFSSIDYDNGSASSLLASGKAAMMLMGTWELGTQTDRNPEFVESGNFAYTDFPTMEDGEGEPNAIVGNPSNYFSINSDTENEEAAVDFLTNTVTSDQYVEGLIEAGQVPAVEGIEDQFSSSDTPEFSEFTYNLVSDAPSFTQSWDQAVDPATAEAMLTNLQQVFLGDTTPEEFGEAMEQQR</sequence>
<proteinExistence type="predicted"/>